<comment type="caution">
    <text evidence="3">The sequence shown here is derived from an EMBL/GenBank/DDBJ whole genome shotgun (WGS) entry which is preliminary data.</text>
</comment>
<feature type="region of interest" description="Disordered" evidence="1">
    <location>
        <begin position="1"/>
        <end position="108"/>
    </location>
</feature>
<feature type="transmembrane region" description="Helical" evidence="2">
    <location>
        <begin position="221"/>
        <end position="248"/>
    </location>
</feature>
<dbReference type="EMBL" id="AEDQ01000017">
    <property type="protein sequence ID" value="EFL44181.1"/>
    <property type="molecule type" value="Genomic_DNA"/>
</dbReference>
<proteinExistence type="predicted"/>
<dbReference type="RefSeq" id="WP_006303889.1">
    <property type="nucleotide sequence ID" value="NZ_AEDQ01000017.1"/>
</dbReference>
<evidence type="ECO:0000256" key="2">
    <source>
        <dbReference type="SAM" id="Phobius"/>
    </source>
</evidence>
<keyword evidence="2" id="KW-1133">Transmembrane helix</keyword>
<name>A0ABN0B051_9ACTN</name>
<keyword evidence="3" id="KW-0378">Hydrolase</keyword>
<sequence length="601" mass="66580">MDDQKAAPMQPTQETPADITASVRTTDAQVDEPADAQVDAQVNASADAQVDAQVNASADAQVDADTQDVHADEPNTDAHTHADEAPDMHEADAPHTSDNDSQAQNAILDDEAAQVQNEAQDEVQNQAEAQDEVQNQAEVQDKVQNQAEVQDKVQNQAEVQDEPHDTSRAAHHKHAADDPISKSTSTLQTLNRIPFVNLTDHTRAQARKERRARKKVQKHKFSVLITILKCVIAACVLFGIAFTGYAAYLESYYKRIVDPYICKIDDPTSGDTTTQPKQVEWNTTYTATTYNVGFGAYTPSYTFFMDKGAMNDGTQTQGTYGKARSKQAVIDATNTSLETIRTSNNGKTPDFLLFQEIDVQSDRSYQINQVEEAKKMFSSYNSTFASNFHSGFLIYPLHDMHGAVQSGLLSMSAIDITNATRYSYPVSTKFPDKFFDLDRCFQVTRYRTPDNHELVMINSHMSAYDANGEYRAKQLKVLNNFLTEERAKGNYVIAGGDWNHALGGSISAYPSQQQIPSWVAELNDSDLAEGFRYVAPDNLSDTPTCRGDDIPYQKGVTYTTTVDGFMVSDNIDAHATNIDTEFASSDHNPVLLRFTLIHQGK</sequence>
<dbReference type="InterPro" id="IPR036691">
    <property type="entry name" value="Endo/exonu/phosph_ase_sf"/>
</dbReference>
<dbReference type="Gene3D" id="3.60.10.10">
    <property type="entry name" value="Endonuclease/exonuclease/phosphatase"/>
    <property type="match status" value="1"/>
</dbReference>
<keyword evidence="3" id="KW-0255">Endonuclease</keyword>
<dbReference type="SUPFAM" id="SSF56219">
    <property type="entry name" value="DNase I-like"/>
    <property type="match status" value="1"/>
</dbReference>
<dbReference type="Proteomes" id="UP000004431">
    <property type="component" value="Unassembled WGS sequence"/>
</dbReference>
<evidence type="ECO:0000256" key="1">
    <source>
        <dbReference type="SAM" id="MobiDB-lite"/>
    </source>
</evidence>
<keyword evidence="2" id="KW-0472">Membrane</keyword>
<evidence type="ECO:0000313" key="4">
    <source>
        <dbReference type="Proteomes" id="UP000004431"/>
    </source>
</evidence>
<keyword evidence="3" id="KW-0540">Nuclease</keyword>
<gene>
    <name evidence="3" type="ORF">HMPREF9248_0915</name>
</gene>
<protein>
    <submittedName>
        <fullName evidence="3">Endonuclease/exonuclease/phosphatase family protein</fullName>
    </submittedName>
</protein>
<keyword evidence="4" id="KW-1185">Reference proteome</keyword>
<dbReference type="GO" id="GO:0004519">
    <property type="term" value="F:endonuclease activity"/>
    <property type="evidence" value="ECO:0007669"/>
    <property type="project" value="UniProtKB-KW"/>
</dbReference>
<keyword evidence="2" id="KW-0812">Transmembrane</keyword>
<accession>A0ABN0B051</accession>
<evidence type="ECO:0000313" key="3">
    <source>
        <dbReference type="EMBL" id="EFL44181.1"/>
    </source>
</evidence>
<feature type="region of interest" description="Disordered" evidence="1">
    <location>
        <begin position="116"/>
        <end position="135"/>
    </location>
</feature>
<feature type="region of interest" description="Disordered" evidence="1">
    <location>
        <begin position="155"/>
        <end position="186"/>
    </location>
</feature>
<reference evidence="3 4" key="1">
    <citation type="submission" date="2010-08" db="EMBL/GenBank/DDBJ databases">
        <authorList>
            <person name="Durkin A.S."/>
            <person name="Madupu R."/>
            <person name="Torralba M."/>
            <person name="Gillis M."/>
            <person name="Methe B."/>
            <person name="Sutton G."/>
            <person name="Nelson K.E."/>
        </authorList>
    </citation>
    <scope>NUCLEOTIDE SEQUENCE [LARGE SCALE GENOMIC DNA]</scope>
    <source>
        <strain evidence="3 4">PB189-T1-4</strain>
    </source>
</reference>
<feature type="compositionally biased region" description="Basic and acidic residues" evidence="1">
    <location>
        <begin position="67"/>
        <end position="98"/>
    </location>
</feature>
<organism evidence="3 4">
    <name type="scientific">Fannyhessea vaginae PB189-T1-4</name>
    <dbReference type="NCBI Taxonomy" id="866774"/>
    <lineage>
        <taxon>Bacteria</taxon>
        <taxon>Bacillati</taxon>
        <taxon>Actinomycetota</taxon>
        <taxon>Coriobacteriia</taxon>
        <taxon>Coriobacteriales</taxon>
        <taxon>Atopobiaceae</taxon>
        <taxon>Fannyhessea</taxon>
    </lineage>
</organism>